<evidence type="ECO:0000313" key="12">
    <source>
        <dbReference type="Proteomes" id="UP000282106"/>
    </source>
</evidence>
<evidence type="ECO:0000313" key="11">
    <source>
        <dbReference type="EMBL" id="ROH93132.1"/>
    </source>
</evidence>
<keyword evidence="12" id="KW-1185">Reference proteome</keyword>
<comment type="caution">
    <text evidence="11">The sequence shown here is derived from an EMBL/GenBank/DDBJ whole genome shotgun (WGS) entry which is preliminary data.</text>
</comment>
<dbReference type="InterPro" id="IPR023535">
    <property type="entry name" value="TC-AMP_synthase"/>
</dbReference>
<dbReference type="GO" id="GO:0005524">
    <property type="term" value="F:ATP binding"/>
    <property type="evidence" value="ECO:0007669"/>
    <property type="project" value="UniProtKB-UniRule"/>
</dbReference>
<keyword evidence="6 9" id="KW-0547">Nucleotide-binding</keyword>
<dbReference type="GO" id="GO:0002949">
    <property type="term" value="P:tRNA threonylcarbamoyladenosine modification"/>
    <property type="evidence" value="ECO:0007669"/>
    <property type="project" value="UniProtKB-UniRule"/>
</dbReference>
<comment type="function">
    <text evidence="9">Required for the formation of a threonylcarbamoyl group on adenosine at position 37 (t(6)A37) in tRNAs that read codons beginning with adenine. Catalyzes the conversion of L-threonine, HCO(3)(-)/CO(2) and ATP to give threonylcarbamoyl-AMP (TC-AMP) as the acyladenylate intermediate, with the release of diphosphate.</text>
</comment>
<feature type="domain" description="YrdC-like" evidence="10">
    <location>
        <begin position="3"/>
        <end position="183"/>
    </location>
</feature>
<dbReference type="InterPro" id="IPR050156">
    <property type="entry name" value="TC-AMP_synthase_SUA5"/>
</dbReference>
<evidence type="ECO:0000256" key="3">
    <source>
        <dbReference type="ARBA" id="ARBA00022679"/>
    </source>
</evidence>
<evidence type="ECO:0000256" key="7">
    <source>
        <dbReference type="ARBA" id="ARBA00022840"/>
    </source>
</evidence>
<dbReference type="PANTHER" id="PTHR17490">
    <property type="entry name" value="SUA5"/>
    <property type="match status" value="1"/>
</dbReference>
<dbReference type="GO" id="GO:0061710">
    <property type="term" value="F:L-threonylcarbamoyladenylate synthase"/>
    <property type="evidence" value="ECO:0007669"/>
    <property type="project" value="UniProtKB-EC"/>
</dbReference>
<dbReference type="GO" id="GO:0003725">
    <property type="term" value="F:double-stranded RNA binding"/>
    <property type="evidence" value="ECO:0007669"/>
    <property type="project" value="InterPro"/>
</dbReference>
<name>A0A3N0VK52_9GAMM</name>
<comment type="similarity">
    <text evidence="9">Belongs to the SUA5 family. TsaC subfamily.</text>
</comment>
<dbReference type="PANTHER" id="PTHR17490:SF18">
    <property type="entry name" value="THREONYLCARBAMOYL-AMP SYNTHASE"/>
    <property type="match status" value="1"/>
</dbReference>
<dbReference type="Proteomes" id="UP000282106">
    <property type="component" value="Unassembled WGS sequence"/>
</dbReference>
<dbReference type="FunCoup" id="A0A3N0VK52">
    <property type="interactions" value="302"/>
</dbReference>
<sequence>MSDLALRRAVRQLRAGAVVAVPTEAVWGLSCNPFDRAAVERLLRLKERDWRKGLIVVASEIDALAPFIEIPSSMALKRARQTWPGPATWVFPAAPTAPIWISGEHDSIAVRVTAHPLLAALCRRYGGALVSTSANRAGQPPVRSIAELRLRFGPQLPAVPGALGGMQRPTSIREAATGHILRR</sequence>
<evidence type="ECO:0000259" key="10">
    <source>
        <dbReference type="PROSITE" id="PS51163"/>
    </source>
</evidence>
<dbReference type="InterPro" id="IPR006070">
    <property type="entry name" value="Sua5-like_dom"/>
</dbReference>
<evidence type="ECO:0000256" key="6">
    <source>
        <dbReference type="ARBA" id="ARBA00022741"/>
    </source>
</evidence>
<keyword evidence="3 9" id="KW-0808">Transferase</keyword>
<evidence type="ECO:0000256" key="4">
    <source>
        <dbReference type="ARBA" id="ARBA00022694"/>
    </source>
</evidence>
<dbReference type="Gene3D" id="3.90.870.10">
    <property type="entry name" value="DHBP synthase"/>
    <property type="match status" value="1"/>
</dbReference>
<keyword evidence="4 9" id="KW-0819">tRNA processing</keyword>
<organism evidence="11 12">
    <name type="scientific">Stagnimonas aquatica</name>
    <dbReference type="NCBI Taxonomy" id="2689987"/>
    <lineage>
        <taxon>Bacteria</taxon>
        <taxon>Pseudomonadati</taxon>
        <taxon>Pseudomonadota</taxon>
        <taxon>Gammaproteobacteria</taxon>
        <taxon>Nevskiales</taxon>
        <taxon>Nevskiaceae</taxon>
        <taxon>Stagnimonas</taxon>
    </lineage>
</organism>
<keyword evidence="2 9" id="KW-0963">Cytoplasm</keyword>
<keyword evidence="5 9" id="KW-0548">Nucleotidyltransferase</keyword>
<comment type="subcellular location">
    <subcellularLocation>
        <location evidence="1 9">Cytoplasm</location>
    </subcellularLocation>
</comment>
<protein>
    <recommendedName>
        <fullName evidence="9">Threonylcarbamoyl-AMP synthase</fullName>
        <shortName evidence="9">TC-AMP synthase</shortName>
        <ecNumber evidence="9">2.7.7.87</ecNumber>
    </recommendedName>
    <alternativeName>
        <fullName evidence="9">L-threonylcarbamoyladenylate synthase</fullName>
    </alternativeName>
    <alternativeName>
        <fullName evidence="9">t(6)A37 threonylcarbamoyladenosine biosynthesis protein TsaC</fullName>
    </alternativeName>
    <alternativeName>
        <fullName evidence="9">tRNA threonylcarbamoyladenosine biosynthesis protein TsaC</fullName>
    </alternativeName>
</protein>
<dbReference type="GO" id="GO:0005737">
    <property type="term" value="C:cytoplasm"/>
    <property type="evidence" value="ECO:0007669"/>
    <property type="project" value="UniProtKB-SubCell"/>
</dbReference>
<comment type="catalytic activity">
    <reaction evidence="8 9">
        <text>L-threonine + hydrogencarbonate + ATP = L-threonylcarbamoyladenylate + diphosphate + H2O</text>
        <dbReference type="Rhea" id="RHEA:36407"/>
        <dbReference type="ChEBI" id="CHEBI:15377"/>
        <dbReference type="ChEBI" id="CHEBI:17544"/>
        <dbReference type="ChEBI" id="CHEBI:30616"/>
        <dbReference type="ChEBI" id="CHEBI:33019"/>
        <dbReference type="ChEBI" id="CHEBI:57926"/>
        <dbReference type="ChEBI" id="CHEBI:73682"/>
        <dbReference type="EC" id="2.7.7.87"/>
    </reaction>
</comment>
<evidence type="ECO:0000256" key="2">
    <source>
        <dbReference type="ARBA" id="ARBA00022490"/>
    </source>
</evidence>
<evidence type="ECO:0000256" key="1">
    <source>
        <dbReference type="ARBA" id="ARBA00004496"/>
    </source>
</evidence>
<accession>A0A3N0VK52</accession>
<dbReference type="RefSeq" id="WP_123209984.1">
    <property type="nucleotide sequence ID" value="NZ_RJVO01000001.1"/>
</dbReference>
<evidence type="ECO:0000256" key="8">
    <source>
        <dbReference type="ARBA" id="ARBA00048366"/>
    </source>
</evidence>
<keyword evidence="7 9" id="KW-0067">ATP-binding</keyword>
<dbReference type="PROSITE" id="PS51163">
    <property type="entry name" value="YRDC"/>
    <property type="match status" value="1"/>
</dbReference>
<dbReference type="GO" id="GO:0006450">
    <property type="term" value="P:regulation of translational fidelity"/>
    <property type="evidence" value="ECO:0007669"/>
    <property type="project" value="TreeGrafter"/>
</dbReference>
<reference evidence="11 12" key="1">
    <citation type="submission" date="2018-10" db="EMBL/GenBank/DDBJ databases">
        <authorList>
            <person name="Chen W.-M."/>
        </authorList>
    </citation>
    <scope>NUCLEOTIDE SEQUENCE [LARGE SCALE GENOMIC DNA]</scope>
    <source>
        <strain evidence="11 12">THS-13</strain>
    </source>
</reference>
<gene>
    <name evidence="9" type="primary">tsaC</name>
    <name evidence="11" type="ORF">ED208_00955</name>
</gene>
<dbReference type="InterPro" id="IPR017945">
    <property type="entry name" value="DHBP_synth_RibB-like_a/b_dom"/>
</dbReference>
<evidence type="ECO:0000256" key="5">
    <source>
        <dbReference type="ARBA" id="ARBA00022695"/>
    </source>
</evidence>
<dbReference type="SUPFAM" id="SSF55821">
    <property type="entry name" value="YrdC/RibB"/>
    <property type="match status" value="1"/>
</dbReference>
<dbReference type="GO" id="GO:0000049">
    <property type="term" value="F:tRNA binding"/>
    <property type="evidence" value="ECO:0007669"/>
    <property type="project" value="TreeGrafter"/>
</dbReference>
<dbReference type="EC" id="2.7.7.87" evidence="9"/>
<dbReference type="Pfam" id="PF01300">
    <property type="entry name" value="Sua5_yciO_yrdC"/>
    <property type="match status" value="1"/>
</dbReference>
<dbReference type="EMBL" id="RJVO01000001">
    <property type="protein sequence ID" value="ROH93132.1"/>
    <property type="molecule type" value="Genomic_DNA"/>
</dbReference>
<dbReference type="AlphaFoldDB" id="A0A3N0VK52"/>
<dbReference type="HAMAP" id="MF_01852">
    <property type="entry name" value="TsaC"/>
    <property type="match status" value="1"/>
</dbReference>
<evidence type="ECO:0000256" key="9">
    <source>
        <dbReference type="HAMAP-Rule" id="MF_01852"/>
    </source>
</evidence>
<dbReference type="InParanoid" id="A0A3N0VK52"/>
<proteinExistence type="inferred from homology"/>